<feature type="transmembrane region" description="Helical" evidence="1">
    <location>
        <begin position="207"/>
        <end position="227"/>
    </location>
</feature>
<keyword evidence="1" id="KW-0472">Membrane</keyword>
<reference evidence="2 3" key="1">
    <citation type="submission" date="2024-09" db="EMBL/GenBank/DDBJ databases">
        <authorList>
            <person name="Sun Q."/>
            <person name="Mori K."/>
        </authorList>
    </citation>
    <scope>NUCLEOTIDE SEQUENCE [LARGE SCALE GENOMIC DNA]</scope>
    <source>
        <strain evidence="2 3">CCM 7759</strain>
    </source>
</reference>
<feature type="transmembrane region" description="Helical" evidence="1">
    <location>
        <begin position="108"/>
        <end position="132"/>
    </location>
</feature>
<comment type="caution">
    <text evidence="2">The sequence shown here is derived from an EMBL/GenBank/DDBJ whole genome shotgun (WGS) entry which is preliminary data.</text>
</comment>
<dbReference type="Proteomes" id="UP001589776">
    <property type="component" value="Unassembled WGS sequence"/>
</dbReference>
<dbReference type="PANTHER" id="PTHR37305:SF1">
    <property type="entry name" value="MEMBRANE PROTEIN"/>
    <property type="match status" value="1"/>
</dbReference>
<feature type="transmembrane region" description="Helical" evidence="1">
    <location>
        <begin position="12"/>
        <end position="35"/>
    </location>
</feature>
<dbReference type="RefSeq" id="WP_377470576.1">
    <property type="nucleotide sequence ID" value="NZ_JBHLWN010000048.1"/>
</dbReference>
<keyword evidence="1" id="KW-0812">Transmembrane</keyword>
<evidence type="ECO:0000256" key="1">
    <source>
        <dbReference type="SAM" id="Phobius"/>
    </source>
</evidence>
<keyword evidence="1" id="KW-1133">Transmembrane helix</keyword>
<feature type="transmembrane region" description="Helical" evidence="1">
    <location>
        <begin position="153"/>
        <end position="174"/>
    </location>
</feature>
<sequence length="315" mass="35003">MLNLVRNENMKIYLRVRTWVLVGILMAFCLLAALISHNEKSSTGHPRIDWKTELQQNIQSMERELQSEETPGPLKKRLIEQLAVSRYQLDHHIPPTEATMWGSVQKQAWLVTLATLFTVIVAADVVAAEFTWGTIKLLLIRPSSRAKILLSKYISTMLFALFLLVILFAGSVLMNGVLSGFTGWSAPVLSIDEAGAVRESSAAGTVLAAYGLKMIELIMVVTLAFMISSVFRSSVLSVGVSMFLMLTGQLLTMLLLRWEWGKYFLFANTDLTPYLAGQPLAEGMTLGFSVSVLAVYFVVFNALSWLVFTRRDVAA</sequence>
<name>A0ABV6DKX0_9BACL</name>
<keyword evidence="3" id="KW-1185">Reference proteome</keyword>
<feature type="transmembrane region" description="Helical" evidence="1">
    <location>
        <begin position="234"/>
        <end position="256"/>
    </location>
</feature>
<gene>
    <name evidence="2" type="ORF">ACFFK0_12625</name>
</gene>
<evidence type="ECO:0000313" key="3">
    <source>
        <dbReference type="Proteomes" id="UP001589776"/>
    </source>
</evidence>
<organism evidence="2 3">
    <name type="scientific">Paenibacillus chartarius</name>
    <dbReference type="NCBI Taxonomy" id="747481"/>
    <lineage>
        <taxon>Bacteria</taxon>
        <taxon>Bacillati</taxon>
        <taxon>Bacillota</taxon>
        <taxon>Bacilli</taxon>
        <taxon>Bacillales</taxon>
        <taxon>Paenibacillaceae</taxon>
        <taxon>Paenibacillus</taxon>
    </lineage>
</organism>
<dbReference type="EMBL" id="JBHLWN010000048">
    <property type="protein sequence ID" value="MFC0213285.1"/>
    <property type="molecule type" value="Genomic_DNA"/>
</dbReference>
<accession>A0ABV6DKX0</accession>
<proteinExistence type="predicted"/>
<dbReference type="PANTHER" id="PTHR37305">
    <property type="entry name" value="INTEGRAL MEMBRANE PROTEIN-RELATED"/>
    <property type="match status" value="1"/>
</dbReference>
<feature type="transmembrane region" description="Helical" evidence="1">
    <location>
        <begin position="286"/>
        <end position="308"/>
    </location>
</feature>
<evidence type="ECO:0000313" key="2">
    <source>
        <dbReference type="EMBL" id="MFC0213285.1"/>
    </source>
</evidence>
<protein>
    <submittedName>
        <fullName evidence="2">ABC transporter permease</fullName>
    </submittedName>
</protein>
<dbReference type="Pfam" id="PF12679">
    <property type="entry name" value="ABC2_membrane_2"/>
    <property type="match status" value="1"/>
</dbReference>